<dbReference type="AlphaFoldDB" id="A0A1H0UB06"/>
<evidence type="ECO:0000313" key="1">
    <source>
        <dbReference type="EMBL" id="SDP63178.1"/>
    </source>
</evidence>
<name>A0A1H0UB06_9MICO</name>
<keyword evidence="2" id="KW-1185">Reference proteome</keyword>
<evidence type="ECO:0008006" key="3">
    <source>
        <dbReference type="Google" id="ProtNLM"/>
    </source>
</evidence>
<organism evidence="1 2">
    <name type="scientific">Pedococcus dokdonensis</name>
    <dbReference type="NCBI Taxonomy" id="443156"/>
    <lineage>
        <taxon>Bacteria</taxon>
        <taxon>Bacillati</taxon>
        <taxon>Actinomycetota</taxon>
        <taxon>Actinomycetes</taxon>
        <taxon>Micrococcales</taxon>
        <taxon>Intrasporangiaceae</taxon>
        <taxon>Pedococcus</taxon>
    </lineage>
</organism>
<dbReference type="STRING" id="443156.SAMN04489867_3218"/>
<dbReference type="OrthoDB" id="7185309at2"/>
<proteinExistence type="predicted"/>
<evidence type="ECO:0000313" key="2">
    <source>
        <dbReference type="Proteomes" id="UP000199077"/>
    </source>
</evidence>
<dbReference type="EMBL" id="LT629711">
    <property type="protein sequence ID" value="SDP63178.1"/>
    <property type="molecule type" value="Genomic_DNA"/>
</dbReference>
<gene>
    <name evidence="1" type="ORF">SAMN04489867_3218</name>
</gene>
<accession>A0A1H0UB06</accession>
<dbReference type="Proteomes" id="UP000199077">
    <property type="component" value="Chromosome I"/>
</dbReference>
<reference evidence="2" key="1">
    <citation type="submission" date="2016-10" db="EMBL/GenBank/DDBJ databases">
        <authorList>
            <person name="Varghese N."/>
            <person name="Submissions S."/>
        </authorList>
    </citation>
    <scope>NUCLEOTIDE SEQUENCE [LARGE SCALE GENOMIC DNA]</scope>
    <source>
        <strain evidence="2">DSM 22329</strain>
    </source>
</reference>
<protein>
    <recommendedName>
        <fullName evidence="3">Thioredoxin family protein</fullName>
    </recommendedName>
</protein>
<sequence>MDVTVLYFAGCPSWRTTVERVHMAAEQASVPVEVTTLAVETIEEAQRVGFAGSPTVWLEGTDPFGQPDAVPALACRVYATADGMAGSPTVRQLADALRQRAA</sequence>